<dbReference type="Pfam" id="PF06229">
    <property type="entry name" value="FRG1"/>
    <property type="match status" value="1"/>
</dbReference>
<reference evidence="5" key="1">
    <citation type="submission" date="2022-10" db="EMBL/GenBank/DDBJ databases">
        <title>Culturing micro-colonial fungi from biological soil crusts in the Mojave desert and describing Neophaeococcomyces mojavensis, and introducing the new genera and species Taxawa tesnikishii.</title>
        <authorList>
            <person name="Kurbessoian T."/>
            <person name="Stajich J.E."/>
        </authorList>
    </citation>
    <scope>NUCLEOTIDE SEQUENCE</scope>
    <source>
        <strain evidence="5">TK_1</strain>
    </source>
</reference>
<dbReference type="Proteomes" id="UP001172684">
    <property type="component" value="Unassembled WGS sequence"/>
</dbReference>
<dbReference type="Gene3D" id="2.80.10.50">
    <property type="match status" value="1"/>
</dbReference>
<evidence type="ECO:0000313" key="5">
    <source>
        <dbReference type="EMBL" id="KAJ9668334.1"/>
    </source>
</evidence>
<feature type="region of interest" description="Disordered" evidence="4">
    <location>
        <begin position="1"/>
        <end position="56"/>
    </location>
</feature>
<dbReference type="SUPFAM" id="SSF50405">
    <property type="entry name" value="Actin-crosslinking proteins"/>
    <property type="match status" value="1"/>
</dbReference>
<organism evidence="5 6">
    <name type="scientific">Coniosporium apollinis</name>
    <dbReference type="NCBI Taxonomy" id="61459"/>
    <lineage>
        <taxon>Eukaryota</taxon>
        <taxon>Fungi</taxon>
        <taxon>Dikarya</taxon>
        <taxon>Ascomycota</taxon>
        <taxon>Pezizomycotina</taxon>
        <taxon>Dothideomycetes</taxon>
        <taxon>Dothideomycetes incertae sedis</taxon>
        <taxon>Coniosporium</taxon>
    </lineage>
</organism>
<keyword evidence="6" id="KW-1185">Reference proteome</keyword>
<evidence type="ECO:0000313" key="6">
    <source>
        <dbReference type="Proteomes" id="UP001172684"/>
    </source>
</evidence>
<dbReference type="InterPro" id="IPR010414">
    <property type="entry name" value="FRG1"/>
</dbReference>
<comment type="caution">
    <text evidence="5">The sequence shown here is derived from an EMBL/GenBank/DDBJ whole genome shotgun (WGS) entry which is preliminary data.</text>
</comment>
<gene>
    <name evidence="5" type="ORF">H2201_001382</name>
</gene>
<evidence type="ECO:0000256" key="1">
    <source>
        <dbReference type="ARBA" id="ARBA00004604"/>
    </source>
</evidence>
<proteinExistence type="inferred from homology"/>
<feature type="compositionally biased region" description="Low complexity" evidence="4">
    <location>
        <begin position="38"/>
        <end position="49"/>
    </location>
</feature>
<evidence type="ECO:0000256" key="2">
    <source>
        <dbReference type="ARBA" id="ARBA00010878"/>
    </source>
</evidence>
<dbReference type="EMBL" id="JAPDRL010000007">
    <property type="protein sequence ID" value="KAJ9668334.1"/>
    <property type="molecule type" value="Genomic_DNA"/>
</dbReference>
<keyword evidence="3" id="KW-0539">Nucleus</keyword>
<protein>
    <recommendedName>
        <fullName evidence="7">Actin-crosslinking protein</fullName>
    </recommendedName>
</protein>
<dbReference type="InterPro" id="IPR008999">
    <property type="entry name" value="Actin-crosslinking"/>
</dbReference>
<comment type="similarity">
    <text evidence="2">Belongs to the FRG1 family.</text>
</comment>
<comment type="subcellular location">
    <subcellularLocation>
        <location evidence="1">Nucleus</location>
        <location evidence="1">Nucleolus</location>
    </subcellularLocation>
</comment>
<evidence type="ECO:0000256" key="3">
    <source>
        <dbReference type="ARBA" id="ARBA00023242"/>
    </source>
</evidence>
<dbReference type="CDD" id="cd23339">
    <property type="entry name" value="beta-trefoil_FSCN_fungal_FRG1-like"/>
    <property type="match status" value="1"/>
</dbReference>
<evidence type="ECO:0008006" key="7">
    <source>
        <dbReference type="Google" id="ProtNLM"/>
    </source>
</evidence>
<sequence>MVKALTFKGDKKPKKRKRATADDNDTNDAAPTSQGLQTTPTAPTTAPTETNEEDNSWVSADAVTDISGPIILVLPSEPPTCLACDSIGRVFALPVENIVEDDPSTAEPHDVRQVWVANRVAGTESYSFKGHHGRYLGVEKFGALSATTEAISPTESFTVVPVRDQRGAFAVQTAGEKFVAVQEAKGAVEVRADAEAINFSTTLRIRMQARFKPRLRASKEEKAREKISRKELEGMVGRRLEDGEVKMLKRARREGNFHEKMLDVKVKNKHDKFA</sequence>
<dbReference type="PANTHER" id="PTHR12928">
    <property type="entry name" value="FRG1 PROTEIN"/>
    <property type="match status" value="1"/>
</dbReference>
<name>A0ABQ9P169_9PEZI</name>
<accession>A0ABQ9P169</accession>
<evidence type="ECO:0000256" key="4">
    <source>
        <dbReference type="SAM" id="MobiDB-lite"/>
    </source>
</evidence>
<dbReference type="PANTHER" id="PTHR12928:SF0">
    <property type="entry name" value="FSHD REGION GENE 1"/>
    <property type="match status" value="1"/>
</dbReference>